<dbReference type="AlphaFoldDB" id="A0AAW6U1L3"/>
<proteinExistence type="predicted"/>
<dbReference type="Proteomes" id="UP001431776">
    <property type="component" value="Unassembled WGS sequence"/>
</dbReference>
<dbReference type="InterPro" id="IPR011990">
    <property type="entry name" value="TPR-like_helical_dom_sf"/>
</dbReference>
<sequence>MAEAALVRGLADKAETYAANAHEHAPDSAVTKEALADVMVMRAHIEERFASRRTATREETGHLEKARDLYGAAISEPAVQRSARRAKELRLKRAKVFLALDKEDEWEKECTRAYDLDPSDVEAVFAFAAVKAKHGEMSEAIGLAESLLGHNVRPAVELVVARLLSQRGNPEDRPRIRELLHSRLDDLAKESPEFCVEYMAWLSDIERDISGVDEALAFLDDAAEGLMQHESVLLLKSEVLRHNGNLKEAIRIARQLEPLVTESASSDLIRRTATLLQALGLHREALSLWKRVIRFDYVGVDTFKGVECAQRCRDVQYVLNLSSGLRANRIWEERIFELELSYRAQYNDAATEIRILQDFLENPLDASYLPQARLRLSVAGIRTGKDELIETDPAKLPAVTQVAPIVGQHVVEVLRRGPDPMLAATYAYEMVRLHWDDPHAHAAMARIFLPEGPVPATEEPAHVVPGSTVRYTEDDTRREHWHTIEDSLIGKPRSMLYEYGLDNALSQAMLGKTVGDKFYLVKDRIQERTATIKDVMSKYKYRFNASLRELSTRFSHTGFVREIVVAMNDGEFDISV</sequence>
<dbReference type="RefSeq" id="WP_349247288.1">
    <property type="nucleotide sequence ID" value="NZ_JASCXX010000079.1"/>
</dbReference>
<gene>
    <name evidence="1" type="ORF">QJ522_22685</name>
</gene>
<name>A0AAW6U1L3_9BACT</name>
<evidence type="ECO:0000313" key="1">
    <source>
        <dbReference type="EMBL" id="MDI6451883.1"/>
    </source>
</evidence>
<reference evidence="1" key="1">
    <citation type="submission" date="2023-05" db="EMBL/GenBank/DDBJ databases">
        <title>Anaerotaeda fermentans gen. nov., sp. nov., a novel anaerobic planctomycete of the new family within the order Sedimentisphaerales isolated from Taman Peninsula, Russia.</title>
        <authorList>
            <person name="Khomyakova M.A."/>
            <person name="Merkel A.Y."/>
            <person name="Slobodkin A.I."/>
        </authorList>
    </citation>
    <scope>NUCLEOTIDE SEQUENCE</scope>
    <source>
        <strain evidence="1">M17dextr</strain>
    </source>
</reference>
<comment type="caution">
    <text evidence="1">The sequence shown here is derived from an EMBL/GenBank/DDBJ whole genome shotgun (WGS) entry which is preliminary data.</text>
</comment>
<organism evidence="1 2">
    <name type="scientific">Anaerobaca lacustris</name>
    <dbReference type="NCBI Taxonomy" id="3044600"/>
    <lineage>
        <taxon>Bacteria</taxon>
        <taxon>Pseudomonadati</taxon>
        <taxon>Planctomycetota</taxon>
        <taxon>Phycisphaerae</taxon>
        <taxon>Sedimentisphaerales</taxon>
        <taxon>Anaerobacaceae</taxon>
        <taxon>Anaerobaca</taxon>
    </lineage>
</organism>
<evidence type="ECO:0008006" key="3">
    <source>
        <dbReference type="Google" id="ProtNLM"/>
    </source>
</evidence>
<protein>
    <recommendedName>
        <fullName evidence="3">Tetratricopeptide repeat protein</fullName>
    </recommendedName>
</protein>
<dbReference type="SUPFAM" id="SSF48452">
    <property type="entry name" value="TPR-like"/>
    <property type="match status" value="1"/>
</dbReference>
<dbReference type="Gene3D" id="1.25.40.10">
    <property type="entry name" value="Tetratricopeptide repeat domain"/>
    <property type="match status" value="1"/>
</dbReference>
<evidence type="ECO:0000313" key="2">
    <source>
        <dbReference type="Proteomes" id="UP001431776"/>
    </source>
</evidence>
<dbReference type="EMBL" id="JASCXX010000079">
    <property type="protein sequence ID" value="MDI6451883.1"/>
    <property type="molecule type" value="Genomic_DNA"/>
</dbReference>
<accession>A0AAW6U1L3</accession>
<keyword evidence="2" id="KW-1185">Reference proteome</keyword>
<feature type="non-terminal residue" evidence="1">
    <location>
        <position position="576"/>
    </location>
</feature>